<evidence type="ECO:0000313" key="4">
    <source>
        <dbReference type="Proteomes" id="UP001203136"/>
    </source>
</evidence>
<gene>
    <name evidence="2" type="ORF">K5I21_11000</name>
    <name evidence="3" type="ORF">PM006_07400</name>
</gene>
<dbReference type="CDD" id="cd07432">
    <property type="entry name" value="PHP_HisPPase"/>
    <property type="match status" value="1"/>
</dbReference>
<evidence type="ECO:0000313" key="2">
    <source>
        <dbReference type="EMBL" id="MCK0086385.1"/>
    </source>
</evidence>
<dbReference type="PANTHER" id="PTHR42924">
    <property type="entry name" value="EXONUCLEASE"/>
    <property type="match status" value="1"/>
</dbReference>
<organism evidence="2 4">
    <name type="scientific">Clostridium symbiosum</name>
    <name type="common">Bacteroides symbiosus</name>
    <dbReference type="NCBI Taxonomy" id="1512"/>
    <lineage>
        <taxon>Bacteria</taxon>
        <taxon>Bacillati</taxon>
        <taxon>Bacillota</taxon>
        <taxon>Clostridia</taxon>
        <taxon>Lachnospirales</taxon>
        <taxon>Lachnospiraceae</taxon>
        <taxon>Otoolea</taxon>
    </lineage>
</organism>
<dbReference type="Proteomes" id="UP001203136">
    <property type="component" value="Unassembled WGS sequence"/>
</dbReference>
<protein>
    <submittedName>
        <fullName evidence="2">PHP domain-containing protein</fullName>
    </submittedName>
</protein>
<dbReference type="EMBL" id="JAQLGM010000013">
    <property type="protein sequence ID" value="MDB2000022.1"/>
    <property type="molecule type" value="Genomic_DNA"/>
</dbReference>
<dbReference type="AlphaFoldDB" id="A0AAW6ARA2"/>
<reference evidence="2" key="1">
    <citation type="journal article" date="2022" name="Cell Host Microbe">
        <title>Colonization of the live biotherapeutic product VE303 and modulation of the microbiota and metabolites in healthy volunteers.</title>
        <authorList>
            <person name="Dsouza M."/>
            <person name="Menon R."/>
            <person name="Crossette E."/>
            <person name="Bhattarai S.K."/>
            <person name="Schneider J."/>
            <person name="Kim Y.G."/>
            <person name="Reddy S."/>
            <person name="Caballero S."/>
            <person name="Felix C."/>
            <person name="Cornacchione L."/>
            <person name="Hendrickson J."/>
            <person name="Watson A.R."/>
            <person name="Minot S.S."/>
            <person name="Greenfield N."/>
            <person name="Schopf L."/>
            <person name="Szabady R."/>
            <person name="Patarroyo J."/>
            <person name="Smith W."/>
            <person name="Harrison P."/>
            <person name="Kuijper E.J."/>
            <person name="Kelly C.P."/>
            <person name="Olle B."/>
            <person name="Bobilev D."/>
            <person name="Silber J.L."/>
            <person name="Bucci V."/>
            <person name="Roberts B."/>
            <person name="Faith J."/>
            <person name="Norman J.M."/>
        </authorList>
    </citation>
    <scope>NUCLEOTIDE SEQUENCE</scope>
    <source>
        <strain evidence="2">VE303-04</strain>
    </source>
</reference>
<dbReference type="InterPro" id="IPR003141">
    <property type="entry name" value="Pol/His_phosphatase_N"/>
</dbReference>
<comment type="caution">
    <text evidence="2">The sequence shown here is derived from an EMBL/GenBank/DDBJ whole genome shotgun (WGS) entry which is preliminary data.</text>
</comment>
<name>A0AAW6ARA2_CLOSY</name>
<sequence length="239" mass="26507">MINLFYDLHIHSCLSPCGSDDMTPYNIAGMAALKGLDVIAVTDHNSCKNCPAVLAAAKEYGILAVPGMEINTSEEVHAVCLFKSLEKAMEFDAYVYGRLLPVKNREDIFGKQEIYDCSDQICGHVENLLISSTDISFSGLWELVRTYDGVMFPAHIDKASNSLIYNLGFIPEDSLFRTAEIADMKQYHALKKSNPYLEHCRIISDSDAHYLEDIHEPRLSIAVEERTAAAVVEALLAGI</sequence>
<feature type="domain" description="Polymerase/histidinol phosphatase N-terminal" evidence="1">
    <location>
        <begin position="6"/>
        <end position="74"/>
    </location>
</feature>
<dbReference type="Pfam" id="PF02811">
    <property type="entry name" value="PHP"/>
    <property type="match status" value="1"/>
</dbReference>
<dbReference type="Gene3D" id="3.20.20.140">
    <property type="entry name" value="Metal-dependent hydrolases"/>
    <property type="match status" value="1"/>
</dbReference>
<proteinExistence type="predicted"/>
<dbReference type="RefSeq" id="WP_003507856.1">
    <property type="nucleotide sequence ID" value="NZ_BAABZD010000018.1"/>
</dbReference>
<evidence type="ECO:0000259" key="1">
    <source>
        <dbReference type="SMART" id="SM00481"/>
    </source>
</evidence>
<dbReference type="GeneID" id="57970430"/>
<dbReference type="SUPFAM" id="SSF89550">
    <property type="entry name" value="PHP domain-like"/>
    <property type="match status" value="1"/>
</dbReference>
<dbReference type="PANTHER" id="PTHR42924:SF3">
    <property type="entry name" value="POLYMERASE_HISTIDINOL PHOSPHATASE N-TERMINAL DOMAIN-CONTAINING PROTEIN"/>
    <property type="match status" value="1"/>
</dbReference>
<dbReference type="Proteomes" id="UP001300871">
    <property type="component" value="Unassembled WGS sequence"/>
</dbReference>
<dbReference type="InterPro" id="IPR004013">
    <property type="entry name" value="PHP_dom"/>
</dbReference>
<dbReference type="EMBL" id="JAINVB010000001">
    <property type="protein sequence ID" value="MCK0086385.1"/>
    <property type="molecule type" value="Genomic_DNA"/>
</dbReference>
<reference evidence="3" key="2">
    <citation type="submission" date="2023-01" db="EMBL/GenBank/DDBJ databases">
        <title>Human gut microbiome strain richness.</title>
        <authorList>
            <person name="Chen-Liaw A."/>
        </authorList>
    </citation>
    <scope>NUCLEOTIDE SEQUENCE</scope>
    <source>
        <strain evidence="3">B1_m1001713B170214d0_201011</strain>
    </source>
</reference>
<accession>A0AAW6ARA2</accession>
<dbReference type="SMART" id="SM00481">
    <property type="entry name" value="POLIIIAc"/>
    <property type="match status" value="1"/>
</dbReference>
<dbReference type="InterPro" id="IPR052018">
    <property type="entry name" value="PHP_domain"/>
</dbReference>
<dbReference type="GO" id="GO:0004534">
    <property type="term" value="F:5'-3' RNA exonuclease activity"/>
    <property type="evidence" value="ECO:0007669"/>
    <property type="project" value="TreeGrafter"/>
</dbReference>
<dbReference type="GO" id="GO:0035312">
    <property type="term" value="F:5'-3' DNA exonuclease activity"/>
    <property type="evidence" value="ECO:0007669"/>
    <property type="project" value="TreeGrafter"/>
</dbReference>
<dbReference type="InterPro" id="IPR016195">
    <property type="entry name" value="Pol/histidinol_Pase-like"/>
</dbReference>
<evidence type="ECO:0000313" key="3">
    <source>
        <dbReference type="EMBL" id="MDB2000022.1"/>
    </source>
</evidence>